<dbReference type="SMART" id="SM00822">
    <property type="entry name" value="PKS_KR"/>
    <property type="match status" value="1"/>
</dbReference>
<dbReference type="InterPro" id="IPR020807">
    <property type="entry name" value="PKS_DH"/>
</dbReference>
<feature type="compositionally biased region" description="Low complexity" evidence="6">
    <location>
        <begin position="1232"/>
        <end position="1242"/>
    </location>
</feature>
<dbReference type="InterPro" id="IPR049551">
    <property type="entry name" value="PKS_DH_C"/>
</dbReference>
<dbReference type="InterPro" id="IPR001227">
    <property type="entry name" value="Ac_transferase_dom_sf"/>
</dbReference>
<gene>
    <name evidence="9" type="ORF">OH76DRAFT_1488385</name>
</gene>
<evidence type="ECO:0000259" key="7">
    <source>
        <dbReference type="PROSITE" id="PS52004"/>
    </source>
</evidence>
<dbReference type="InterPro" id="IPR013120">
    <property type="entry name" value="FAR_NAD-bd"/>
</dbReference>
<dbReference type="InterPro" id="IPR016039">
    <property type="entry name" value="Thiolase-like"/>
</dbReference>
<evidence type="ECO:0000256" key="1">
    <source>
        <dbReference type="ARBA" id="ARBA00022450"/>
    </source>
</evidence>
<feature type="domain" description="PKS/mFAS DH" evidence="8">
    <location>
        <begin position="895"/>
        <end position="1182"/>
    </location>
</feature>
<dbReference type="GO" id="GO:0004312">
    <property type="term" value="F:fatty acid synthase activity"/>
    <property type="evidence" value="ECO:0007669"/>
    <property type="project" value="TreeGrafter"/>
</dbReference>
<proteinExistence type="predicted"/>
<evidence type="ECO:0000256" key="3">
    <source>
        <dbReference type="ARBA" id="ARBA00022679"/>
    </source>
</evidence>
<keyword evidence="3" id="KW-0808">Transferase</keyword>
<dbReference type="InterPro" id="IPR014030">
    <property type="entry name" value="Ketoacyl_synth_N"/>
</dbReference>
<dbReference type="InterPro" id="IPR020841">
    <property type="entry name" value="PKS_Beta-ketoAc_synthase_dom"/>
</dbReference>
<dbReference type="SUPFAM" id="SSF47336">
    <property type="entry name" value="ACP-like"/>
    <property type="match status" value="1"/>
</dbReference>
<dbReference type="InterPro" id="IPR013968">
    <property type="entry name" value="PKS_KR"/>
</dbReference>
<dbReference type="InterPro" id="IPR036291">
    <property type="entry name" value="NAD(P)-bd_dom_sf"/>
</dbReference>
<keyword evidence="4" id="KW-0511">Multifunctional enzyme</keyword>
<dbReference type="SUPFAM" id="SSF51735">
    <property type="entry name" value="NAD(P)-binding Rossmann-fold domains"/>
    <property type="match status" value="2"/>
</dbReference>
<dbReference type="InterPro" id="IPR016036">
    <property type="entry name" value="Malonyl_transacylase_ACP-bd"/>
</dbReference>
<sequence>MADAPTEIAIVGIAAQLPGGGFADGDLDYTTFFDFLLQRGEAYGDIPKERFNAQYLRGTSVGKVHASAGSFLKDIDQFDYLEFGVTAKDAQLMPLSARKLIELSFVALQDSGIDYRGKNVGCYMSGVAHDMFAVSGHDDAEAKGSFAYAPSMLANRVSYHLDLRGPSLPVDTACSSSLYATHLAVQALRNGECEAALVGGSQINHRFSEWLTYTQGGVLSPDGKCKPFDVTANGFGRGEGVVVIVLKPLEAALRDDDHVYATILGTGVNSSGSLVPANAPAAPAQRDAMLRAFSQARRRPSDVDFVELHATGTAQGDPTEANWVGDAFKRDDEIVIGSVKGNIGHLEITAFLASLCKVCGIFNTGTIPPNVNLSSPNPAIKWSQYRLRVPLEPEPLRCRSGNGRPLVAMTSSGIGGANGHAVVQGPPPANNVPAFWTTSADAPVLLVAAALSPRSVTALGDALLATASGSTEAAALARLAGRRARSMTWRSFAVAGTAKAPTFSKPVIVPKTRPPIVFVFSGQGTQHFHMGRELFRTCAPFRESILELDQVYASVVGTSLVASTGLFDDSPEHPTDSLGDPWPIAITLPALTMLQLALVEALAAAGIRPDVVVGHSAGETAVLSASGAASNIVTLKLAIARGRALSLLEDAKGTMAAVSCSPKQAQTIIDEVNADLGQGVLEVGCYNTAGAVTLSGQETHVELAVAKATASGIFARRLKTRIPVHSAMMEMCRAEFMRLLADIFPADATDANIPKIATYSTVTGGLFDGTMDTDYYWDGTIKPVLFQDAIEAMLPRYKGATFVEIGPHPVLTGYLRTMAEGIDNITITCPLRRARTPTPGTEVSEFLTALGSVVAAGHNCVDFDALYGSAGRPVGLALPKYPFAPKSVPWFVHTPEIVRQRQQRNGPLNYAQLRVNAKTHPELADHVIKGEPIMPASGFIEMALEFGATELYDIAFHRLLPLSSERPTPVNVELHGTAWSVNSTSTADHSDTWPINYNRRHATGFLSTEPTQDLDMQKLDIESVRASMKPVKTSEVYSGIAHFLQYGPLYRRIQECHTTTRADGTVEALVKIKGRDDDLPNIEDYVFHPAILDAAIHIVAHPMMTGNYDRDLYHLPDKVSVFRTSSRLRTEAFPEVLYAKATTIAWAPEAITFDIVITDDTGSPLCMFDRLEVARHGFSRAAVQKRYDVVYEPTGLVLPVSGAEFLMPTAVASPPTARELLHIADGDDASDTHASSSASTNSDWEDVTFSTDASSDRGGDKAPSLIMDYVRGEEMKLQAPLKALDPRENVSLLFIAQDGLNGDAAVGFTRSLRKEYPAWTVRVAVFDGSLTKAQQIRCADVLSSLPPTDLEMSVGKDGVVHVPRITLSSAPSERVPFDPQQPWTLHEGDVTQTHTPRSQGEKRIVQVSAVHPHGNHIWAFAGTLEGSTVVGITSSPVCSHLEVHEGSIAEYGGNLSGPELSGPSLLAPTIAALLVGPATFLNPIRLRGKRALIFAPSHSDEILARDVQSVLTGLGMETAFVTSLEGGILKFHYSRKPHFLAAWASDRNQMTILRSLLPSSGQALFWNDPDVGIAKVLADDPWIVGDAVRAALEYSRRLALPAITYIPLLAALGDVSADVTARPPSLFDPHKAYLLVGGIGSLGLHIALWMYDHGARHLILTSRSGPESLRSRGDFIGKRILDYLSSRDDLVVQACAASATSVKQLEAILKASSVPLGGAIILSALLNDRPFASQTQENFDSVFPPKVEAFTTLTRAVDVASLDFCVTFSSISGMFGNPGQTSYAAANTALAGAIRGYSNAFSIVSPIILDSRILTLTDDSYNTRVRHMIDWGMTARELCSYIGDGIRKLREGPVWQYIPDFDWRIVRDNMGPSQLYDHLVQHEEEASTEDCASGKPSLVQIVCKVLDLQEADVTLDVPLTSYGLDSLSASSLSYALRSLVSVSQLQLLADLTIADLQARMESAESEALEHASAPAQDPTDPASEREDYVASHVREMQSLLEELSATISHRSPPADAPLKRQSQVVLVTGTTGSLGSHILAELLSTSSYDKVIALVRPGRQGSTRDRQLGAFTERGLDTALLDSSRFVLVDCPFEGEHLGLDPVVYEELRTSVSHIIHVGWLVNFDLPLSSFRSTLLAMRGLLDLASEALEFGPVSLLYGSSSGIFRNYSADLLPPPEQPLNAAKAVGQGYSEAKWIAEELVRAAGERTSIRTTIVRIGQLTGSATGVWNSSEWLPAMISASTVLGHLPGGHGPASWLRVQTAASAIIEFVGTESSHSIVHLRHPRPVSWSDIMGHFSTILDLPTTDYSTWISKLSTVHEIAGTRNAKYANTAISLIGSLQPSSPDASLARAYENNGLSVFMDLGNSSMRCSVLRDASLDQLGLEDVRSWVGYWRRVGSLPSV</sequence>
<dbReference type="Gene3D" id="3.40.366.10">
    <property type="entry name" value="Malonyl-Coenzyme A Acyl Carrier Protein, domain 2"/>
    <property type="match status" value="1"/>
</dbReference>
<dbReference type="InterPro" id="IPR014031">
    <property type="entry name" value="Ketoacyl_synth_C"/>
</dbReference>
<evidence type="ECO:0000313" key="9">
    <source>
        <dbReference type="EMBL" id="RDX42760.1"/>
    </source>
</evidence>
<organism evidence="9 10">
    <name type="scientific">Lentinus brumalis</name>
    <dbReference type="NCBI Taxonomy" id="2498619"/>
    <lineage>
        <taxon>Eukaryota</taxon>
        <taxon>Fungi</taxon>
        <taxon>Dikarya</taxon>
        <taxon>Basidiomycota</taxon>
        <taxon>Agaricomycotina</taxon>
        <taxon>Agaricomycetes</taxon>
        <taxon>Polyporales</taxon>
        <taxon>Polyporaceae</taxon>
        <taxon>Lentinus</taxon>
    </lineage>
</organism>
<dbReference type="Gene3D" id="3.10.129.110">
    <property type="entry name" value="Polyketide synthase dehydratase"/>
    <property type="match status" value="1"/>
</dbReference>
<dbReference type="InterPro" id="IPR057326">
    <property type="entry name" value="KR_dom"/>
</dbReference>
<dbReference type="PANTHER" id="PTHR43775:SF37">
    <property type="entry name" value="SI:DKEY-61P9.11"/>
    <property type="match status" value="1"/>
</dbReference>
<evidence type="ECO:0000256" key="4">
    <source>
        <dbReference type="ARBA" id="ARBA00023268"/>
    </source>
</evidence>
<feature type="region of interest" description="Disordered" evidence="6">
    <location>
        <begin position="1964"/>
        <end position="1985"/>
    </location>
</feature>
<dbReference type="CDD" id="cd00833">
    <property type="entry name" value="PKS"/>
    <property type="match status" value="1"/>
</dbReference>
<dbReference type="InterPro" id="IPR036736">
    <property type="entry name" value="ACP-like_sf"/>
</dbReference>
<keyword evidence="1" id="KW-0596">Phosphopantetheine</keyword>
<evidence type="ECO:0000256" key="5">
    <source>
        <dbReference type="PROSITE-ProRule" id="PRU01363"/>
    </source>
</evidence>
<dbReference type="PROSITE" id="PS52004">
    <property type="entry name" value="KS3_2"/>
    <property type="match status" value="1"/>
</dbReference>
<dbReference type="SMR" id="A0A371CR55"/>
<dbReference type="InterPro" id="IPR009081">
    <property type="entry name" value="PP-bd_ACP"/>
</dbReference>
<dbReference type="Proteomes" id="UP000256964">
    <property type="component" value="Unassembled WGS sequence"/>
</dbReference>
<dbReference type="Pfam" id="PF08659">
    <property type="entry name" value="KR"/>
    <property type="match status" value="1"/>
</dbReference>
<name>A0A371CR55_9APHY</name>
<dbReference type="InterPro" id="IPR050091">
    <property type="entry name" value="PKS_NRPS_Biosynth_Enz"/>
</dbReference>
<dbReference type="SMART" id="SM00827">
    <property type="entry name" value="PKS_AT"/>
    <property type="match status" value="1"/>
</dbReference>
<dbReference type="Gene3D" id="1.10.1200.10">
    <property type="entry name" value="ACP-like"/>
    <property type="match status" value="1"/>
</dbReference>
<dbReference type="InterPro" id="IPR016035">
    <property type="entry name" value="Acyl_Trfase/lysoPLipase"/>
</dbReference>
<dbReference type="InterPro" id="IPR042104">
    <property type="entry name" value="PKS_dehydratase_sf"/>
</dbReference>
<reference evidence="9 10" key="1">
    <citation type="journal article" date="2018" name="Biotechnol. Biofuels">
        <title>Integrative visual omics of the white-rot fungus Polyporus brumalis exposes the biotechnological potential of its oxidative enzymes for delignifying raw plant biomass.</title>
        <authorList>
            <person name="Miyauchi S."/>
            <person name="Rancon A."/>
            <person name="Drula E."/>
            <person name="Hage H."/>
            <person name="Chaduli D."/>
            <person name="Favel A."/>
            <person name="Grisel S."/>
            <person name="Henrissat B."/>
            <person name="Herpoel-Gimbert I."/>
            <person name="Ruiz-Duenas F.J."/>
            <person name="Chevret D."/>
            <person name="Hainaut M."/>
            <person name="Lin J."/>
            <person name="Wang M."/>
            <person name="Pangilinan J."/>
            <person name="Lipzen A."/>
            <person name="Lesage-Meessen L."/>
            <person name="Navarro D."/>
            <person name="Riley R."/>
            <person name="Grigoriev I.V."/>
            <person name="Zhou S."/>
            <person name="Raouche S."/>
            <person name="Rosso M.N."/>
        </authorList>
    </citation>
    <scope>NUCLEOTIDE SEQUENCE [LARGE SCALE GENOMIC DNA]</scope>
    <source>
        <strain evidence="9 10">BRFM 1820</strain>
    </source>
</reference>
<dbReference type="SMART" id="SM00825">
    <property type="entry name" value="PKS_KS"/>
    <property type="match status" value="1"/>
</dbReference>
<dbReference type="Pfam" id="PF00550">
    <property type="entry name" value="PP-binding"/>
    <property type="match status" value="1"/>
</dbReference>
<feature type="active site" description="Proton acceptor; for dehydratase activity" evidence="5">
    <location>
        <position position="926"/>
    </location>
</feature>
<keyword evidence="2" id="KW-0597">Phosphoprotein</keyword>
<dbReference type="InterPro" id="IPR049900">
    <property type="entry name" value="PKS_mFAS_DH"/>
</dbReference>
<keyword evidence="10" id="KW-1185">Reference proteome</keyword>
<dbReference type="OrthoDB" id="329835at2759"/>
<dbReference type="InterPro" id="IPR014043">
    <property type="entry name" value="Acyl_transferase_dom"/>
</dbReference>
<evidence type="ECO:0000313" key="10">
    <source>
        <dbReference type="Proteomes" id="UP000256964"/>
    </source>
</evidence>
<dbReference type="GO" id="GO:0044550">
    <property type="term" value="P:secondary metabolite biosynthetic process"/>
    <property type="evidence" value="ECO:0007669"/>
    <property type="project" value="UniProtKB-ARBA"/>
</dbReference>
<dbReference type="Pfam" id="PF07993">
    <property type="entry name" value="NAD_binding_4"/>
    <property type="match status" value="1"/>
</dbReference>
<dbReference type="Gene3D" id="3.40.47.10">
    <property type="match status" value="1"/>
</dbReference>
<dbReference type="EMBL" id="KZ857477">
    <property type="protein sequence ID" value="RDX42760.1"/>
    <property type="molecule type" value="Genomic_DNA"/>
</dbReference>
<evidence type="ECO:0000259" key="8">
    <source>
        <dbReference type="PROSITE" id="PS52019"/>
    </source>
</evidence>
<accession>A0A371CR55</accession>
<feature type="region of interest" description="Disordered" evidence="6">
    <location>
        <begin position="1228"/>
        <end position="1260"/>
    </location>
</feature>
<dbReference type="PROSITE" id="PS52019">
    <property type="entry name" value="PKS_MFAS_DH"/>
    <property type="match status" value="1"/>
</dbReference>
<protein>
    <submittedName>
        <fullName evidence="9">Ketoacyl-synt-domain-containing protein</fullName>
    </submittedName>
</protein>
<evidence type="ECO:0000256" key="6">
    <source>
        <dbReference type="SAM" id="MobiDB-lite"/>
    </source>
</evidence>
<dbReference type="Pfam" id="PF14765">
    <property type="entry name" value="PS-DH"/>
    <property type="match status" value="1"/>
</dbReference>
<dbReference type="InterPro" id="IPR049552">
    <property type="entry name" value="PKS_DH_N"/>
</dbReference>
<dbReference type="PANTHER" id="PTHR43775">
    <property type="entry name" value="FATTY ACID SYNTHASE"/>
    <property type="match status" value="1"/>
</dbReference>
<feature type="active site" description="Proton donor; for dehydratase activity" evidence="5">
    <location>
        <position position="1093"/>
    </location>
</feature>
<dbReference type="SUPFAM" id="SSF55048">
    <property type="entry name" value="Probable ACP-binding domain of malonyl-CoA ACP transacylase"/>
    <property type="match status" value="1"/>
</dbReference>
<dbReference type="SUPFAM" id="SSF52151">
    <property type="entry name" value="FabD/lysophospholipase-like"/>
    <property type="match status" value="1"/>
</dbReference>
<dbReference type="GO" id="GO:0006633">
    <property type="term" value="P:fatty acid biosynthetic process"/>
    <property type="evidence" value="ECO:0007669"/>
    <property type="project" value="TreeGrafter"/>
</dbReference>
<dbReference type="InterPro" id="IPR032821">
    <property type="entry name" value="PKS_assoc"/>
</dbReference>
<feature type="domain" description="Ketosynthase family 3 (KS3)" evidence="7">
    <location>
        <begin position="5"/>
        <end position="425"/>
    </location>
</feature>
<feature type="region of interest" description="C-terminal hotdog fold" evidence="5">
    <location>
        <begin position="1028"/>
        <end position="1182"/>
    </location>
</feature>
<feature type="region of interest" description="N-terminal hotdog fold" evidence="5">
    <location>
        <begin position="895"/>
        <end position="1013"/>
    </location>
</feature>
<dbReference type="Pfam" id="PF02801">
    <property type="entry name" value="Ketoacyl-synt_C"/>
    <property type="match status" value="1"/>
</dbReference>
<dbReference type="Gene3D" id="3.40.50.720">
    <property type="entry name" value="NAD(P)-binding Rossmann-like Domain"/>
    <property type="match status" value="2"/>
</dbReference>
<dbReference type="Pfam" id="PF00698">
    <property type="entry name" value="Acyl_transf_1"/>
    <property type="match status" value="1"/>
</dbReference>
<dbReference type="Pfam" id="PF21089">
    <property type="entry name" value="PKS_DH_N"/>
    <property type="match status" value="1"/>
</dbReference>
<dbReference type="Pfam" id="PF16197">
    <property type="entry name" value="KAsynt_C_assoc"/>
    <property type="match status" value="1"/>
</dbReference>
<dbReference type="STRING" id="139420.A0A371CR55"/>
<dbReference type="SMART" id="SM00826">
    <property type="entry name" value="PKS_DH"/>
    <property type="match status" value="1"/>
</dbReference>
<evidence type="ECO:0000256" key="2">
    <source>
        <dbReference type="ARBA" id="ARBA00022553"/>
    </source>
</evidence>
<dbReference type="SUPFAM" id="SSF53901">
    <property type="entry name" value="Thiolase-like"/>
    <property type="match status" value="1"/>
</dbReference>
<dbReference type="Pfam" id="PF00109">
    <property type="entry name" value="ketoacyl-synt"/>
    <property type="match status" value="1"/>
</dbReference>